<gene>
    <name evidence="13" type="ORF">D7S86_07565</name>
</gene>
<evidence type="ECO:0000256" key="5">
    <source>
        <dbReference type="ARBA" id="ARBA00022519"/>
    </source>
</evidence>
<proteinExistence type="inferred from homology"/>
<feature type="compositionally biased region" description="Pro residues" evidence="11">
    <location>
        <begin position="118"/>
        <end position="132"/>
    </location>
</feature>
<keyword evidence="8 10" id="KW-1133">Transmembrane helix</keyword>
<name>A0A494Y561_9BURK</name>
<organism evidence="13 14">
    <name type="scientific">Pararobbsia silviterrae</name>
    <dbReference type="NCBI Taxonomy" id="1792498"/>
    <lineage>
        <taxon>Bacteria</taxon>
        <taxon>Pseudomonadati</taxon>
        <taxon>Pseudomonadota</taxon>
        <taxon>Betaproteobacteria</taxon>
        <taxon>Burkholderiales</taxon>
        <taxon>Burkholderiaceae</taxon>
        <taxon>Pararobbsia</taxon>
    </lineage>
</organism>
<dbReference type="GO" id="GO:0015031">
    <property type="term" value="P:protein transport"/>
    <property type="evidence" value="ECO:0007669"/>
    <property type="project" value="UniProtKB-UniRule"/>
</dbReference>
<evidence type="ECO:0000259" key="12">
    <source>
        <dbReference type="PROSITE" id="PS52015"/>
    </source>
</evidence>
<dbReference type="InterPro" id="IPR051045">
    <property type="entry name" value="TonB-dependent_transducer"/>
</dbReference>
<dbReference type="NCBIfam" id="TIGR01352">
    <property type="entry name" value="tonB_Cterm"/>
    <property type="match status" value="1"/>
</dbReference>
<comment type="caution">
    <text evidence="13">The sequence shown here is derived from an EMBL/GenBank/DDBJ whole genome shotgun (WGS) entry which is preliminary data.</text>
</comment>
<accession>A0A494Y561</accession>
<dbReference type="AlphaFoldDB" id="A0A494Y561"/>
<dbReference type="Pfam" id="PF03544">
    <property type="entry name" value="TonB_C"/>
    <property type="match status" value="1"/>
</dbReference>
<dbReference type="Gene3D" id="3.30.1150.10">
    <property type="match status" value="1"/>
</dbReference>
<comment type="subcellular location">
    <subcellularLocation>
        <location evidence="1 10">Cell inner membrane</location>
        <topology evidence="1 10">Single-pass membrane protein</topology>
        <orientation evidence="1 10">Periplasmic side</orientation>
    </subcellularLocation>
</comment>
<evidence type="ECO:0000256" key="3">
    <source>
        <dbReference type="ARBA" id="ARBA00022448"/>
    </source>
</evidence>
<dbReference type="SUPFAM" id="SSF74653">
    <property type="entry name" value="TolA/TonB C-terminal domain"/>
    <property type="match status" value="1"/>
</dbReference>
<dbReference type="PANTHER" id="PTHR33446">
    <property type="entry name" value="PROTEIN TONB-RELATED"/>
    <property type="match status" value="1"/>
</dbReference>
<keyword evidence="3 10" id="KW-0813">Transport</keyword>
<sequence>MATVIMPSDMRAAPGVQVQSWRRVAVVALVTLAHLGAGWWLVARRPEPVLAISKGAPPNAGVRVSLVSEPARPTPTPPVVPPHTEAKPEAKPVPVPVKPVEKPVLASERSTATRTVEAPPPQTTTPTPPVAPAPETTAAAAPAQSAAPAPQGTPDAAALALPKPIGDAQLHELGCVIPAPVYPSAARRIGREGTVSVAITIDRAGRFSAVSVLHSSGYADLDQAAVDAVSRGHCSPYVEDGIARTVTAAQRVAFGLGN</sequence>
<evidence type="ECO:0000256" key="6">
    <source>
        <dbReference type="ARBA" id="ARBA00022692"/>
    </source>
</evidence>
<keyword evidence="10" id="KW-0735">Signal-anchor</keyword>
<evidence type="ECO:0000256" key="8">
    <source>
        <dbReference type="ARBA" id="ARBA00022989"/>
    </source>
</evidence>
<evidence type="ECO:0000256" key="4">
    <source>
        <dbReference type="ARBA" id="ARBA00022475"/>
    </source>
</evidence>
<evidence type="ECO:0000256" key="1">
    <source>
        <dbReference type="ARBA" id="ARBA00004383"/>
    </source>
</evidence>
<keyword evidence="7 10" id="KW-0653">Protein transport</keyword>
<comment type="function">
    <text evidence="10">Interacts with outer membrane receptor proteins that carry out high-affinity binding and energy dependent uptake into the periplasmic space of specific substrates. It could act to transduce energy from the cytoplasmic membrane to specific energy-requiring processes in the outer membrane, resulting in the release into the periplasm of ligands bound by these outer membrane proteins.</text>
</comment>
<feature type="transmembrane region" description="Helical" evidence="10">
    <location>
        <begin position="21"/>
        <end position="42"/>
    </location>
</feature>
<keyword evidence="4 10" id="KW-1003">Cell membrane</keyword>
<dbReference type="GO" id="GO:0031992">
    <property type="term" value="F:energy transducer activity"/>
    <property type="evidence" value="ECO:0007669"/>
    <property type="project" value="InterPro"/>
</dbReference>
<dbReference type="PRINTS" id="PR01374">
    <property type="entry name" value="TONBPROTEIN"/>
</dbReference>
<evidence type="ECO:0000256" key="7">
    <source>
        <dbReference type="ARBA" id="ARBA00022927"/>
    </source>
</evidence>
<evidence type="ECO:0000256" key="9">
    <source>
        <dbReference type="ARBA" id="ARBA00023136"/>
    </source>
</evidence>
<reference evidence="13 14" key="1">
    <citation type="submission" date="2018-10" db="EMBL/GenBank/DDBJ databases">
        <title>Robbsia sp. DHC34, isolated from soil.</title>
        <authorList>
            <person name="Gao Z.-H."/>
            <person name="Qiu L.-H."/>
        </authorList>
    </citation>
    <scope>NUCLEOTIDE SEQUENCE [LARGE SCALE GENOMIC DNA]</scope>
    <source>
        <strain evidence="13 14">DHC34</strain>
    </source>
</reference>
<dbReference type="PROSITE" id="PS52015">
    <property type="entry name" value="TONB_CTD"/>
    <property type="match status" value="1"/>
</dbReference>
<evidence type="ECO:0000256" key="11">
    <source>
        <dbReference type="SAM" id="MobiDB-lite"/>
    </source>
</evidence>
<dbReference type="InterPro" id="IPR003538">
    <property type="entry name" value="TonB"/>
</dbReference>
<dbReference type="GO" id="GO:0030288">
    <property type="term" value="C:outer membrane-bounded periplasmic space"/>
    <property type="evidence" value="ECO:0007669"/>
    <property type="project" value="InterPro"/>
</dbReference>
<dbReference type="Proteomes" id="UP000270342">
    <property type="component" value="Unassembled WGS sequence"/>
</dbReference>
<dbReference type="GO" id="GO:0055085">
    <property type="term" value="P:transmembrane transport"/>
    <property type="evidence" value="ECO:0007669"/>
    <property type="project" value="InterPro"/>
</dbReference>
<dbReference type="GO" id="GO:0098797">
    <property type="term" value="C:plasma membrane protein complex"/>
    <property type="evidence" value="ECO:0007669"/>
    <property type="project" value="TreeGrafter"/>
</dbReference>
<keyword evidence="14" id="KW-1185">Reference proteome</keyword>
<evidence type="ECO:0000313" key="14">
    <source>
        <dbReference type="Proteomes" id="UP000270342"/>
    </source>
</evidence>
<dbReference type="RefSeq" id="WP_121085093.1">
    <property type="nucleotide sequence ID" value="NZ_RBZU01000002.1"/>
</dbReference>
<evidence type="ECO:0000256" key="10">
    <source>
        <dbReference type="RuleBase" id="RU362123"/>
    </source>
</evidence>
<feature type="compositionally biased region" description="Low complexity" evidence="11">
    <location>
        <begin position="133"/>
        <end position="150"/>
    </location>
</feature>
<dbReference type="PANTHER" id="PTHR33446:SF2">
    <property type="entry name" value="PROTEIN TONB"/>
    <property type="match status" value="1"/>
</dbReference>
<dbReference type="OrthoDB" id="9115347at2"/>
<feature type="compositionally biased region" description="Pro residues" evidence="11">
    <location>
        <begin position="72"/>
        <end position="81"/>
    </location>
</feature>
<feature type="domain" description="TonB C-terminal" evidence="12">
    <location>
        <begin position="167"/>
        <end position="258"/>
    </location>
</feature>
<dbReference type="InterPro" id="IPR006260">
    <property type="entry name" value="TonB/TolA_C"/>
</dbReference>
<keyword evidence="5 10" id="KW-0997">Cell inner membrane</keyword>
<keyword evidence="6 10" id="KW-0812">Transmembrane</keyword>
<dbReference type="EMBL" id="RBZU01000002">
    <property type="protein sequence ID" value="RKP57781.1"/>
    <property type="molecule type" value="Genomic_DNA"/>
</dbReference>
<dbReference type="GO" id="GO:0015891">
    <property type="term" value="P:siderophore transport"/>
    <property type="evidence" value="ECO:0007669"/>
    <property type="project" value="InterPro"/>
</dbReference>
<dbReference type="InterPro" id="IPR037682">
    <property type="entry name" value="TonB_C"/>
</dbReference>
<evidence type="ECO:0000313" key="13">
    <source>
        <dbReference type="EMBL" id="RKP57781.1"/>
    </source>
</evidence>
<feature type="region of interest" description="Disordered" evidence="11">
    <location>
        <begin position="68"/>
        <end position="159"/>
    </location>
</feature>
<protein>
    <recommendedName>
        <fullName evidence="10">Protein TonB</fullName>
    </recommendedName>
</protein>
<keyword evidence="9 10" id="KW-0472">Membrane</keyword>
<evidence type="ECO:0000256" key="2">
    <source>
        <dbReference type="ARBA" id="ARBA00006555"/>
    </source>
</evidence>
<comment type="similarity">
    <text evidence="2 10">Belongs to the TonB family.</text>
</comment>